<dbReference type="Proteomes" id="UP000013776">
    <property type="component" value="Unassembled WGS sequence"/>
</dbReference>
<gene>
    <name evidence="9" type="ORF">TAPDE_003761</name>
</gene>
<dbReference type="GO" id="GO:0008270">
    <property type="term" value="F:zinc ion binding"/>
    <property type="evidence" value="ECO:0007669"/>
    <property type="project" value="UniProtKB-KW"/>
</dbReference>
<protein>
    <recommendedName>
        <fullName evidence="8">DEUBAD domain-containing protein</fullName>
    </recommendedName>
</protein>
<evidence type="ECO:0000256" key="2">
    <source>
        <dbReference type="ARBA" id="ARBA00022723"/>
    </source>
</evidence>
<keyword evidence="10" id="KW-1185">Reference proteome</keyword>
<dbReference type="GO" id="GO:0005634">
    <property type="term" value="C:nucleus"/>
    <property type="evidence" value="ECO:0007669"/>
    <property type="project" value="UniProtKB-SubCell"/>
</dbReference>
<evidence type="ECO:0000256" key="1">
    <source>
        <dbReference type="ARBA" id="ARBA00004123"/>
    </source>
</evidence>
<evidence type="ECO:0000256" key="5">
    <source>
        <dbReference type="ARBA" id="ARBA00023015"/>
    </source>
</evidence>
<keyword evidence="4" id="KW-0862">Zinc</keyword>
<keyword evidence="5" id="KW-0805">Transcription regulation</keyword>
<dbReference type="AlphaFoldDB" id="R4XD46"/>
<dbReference type="OrthoDB" id="2289918at2759"/>
<dbReference type="VEuPathDB" id="FungiDB:TAPDE_003761"/>
<keyword evidence="7" id="KW-0539">Nucleus</keyword>
<evidence type="ECO:0000256" key="3">
    <source>
        <dbReference type="ARBA" id="ARBA00022771"/>
    </source>
</evidence>
<accession>R4XD46</accession>
<evidence type="ECO:0000259" key="8">
    <source>
        <dbReference type="PROSITE" id="PS51916"/>
    </source>
</evidence>
<dbReference type="InterPro" id="IPR028020">
    <property type="entry name" value="ASX_DEUBAD_dom"/>
</dbReference>
<evidence type="ECO:0000313" key="9">
    <source>
        <dbReference type="EMBL" id="CCG83523.1"/>
    </source>
</evidence>
<dbReference type="Pfam" id="PF13919">
    <property type="entry name" value="ASXH"/>
    <property type="match status" value="1"/>
</dbReference>
<dbReference type="PROSITE" id="PS51916">
    <property type="entry name" value="DEUBAD"/>
    <property type="match status" value="1"/>
</dbReference>
<evidence type="ECO:0000313" key="10">
    <source>
        <dbReference type="Proteomes" id="UP000013776"/>
    </source>
</evidence>
<dbReference type="EMBL" id="CAHR02000155">
    <property type="protein sequence ID" value="CCG83523.1"/>
    <property type="molecule type" value="Genomic_DNA"/>
</dbReference>
<reference evidence="9 10" key="1">
    <citation type="journal article" date="2013" name="MBio">
        <title>Genome sequencing of the plant pathogen Taphrina deformans, the causal agent of peach leaf curl.</title>
        <authorList>
            <person name="Cisse O.H."/>
            <person name="Almeida J.M.G.C.F."/>
            <person name="Fonseca A."/>
            <person name="Kumar A.A."/>
            <person name="Salojaervi J."/>
            <person name="Overmyer K."/>
            <person name="Hauser P.M."/>
            <person name="Pagni M."/>
        </authorList>
    </citation>
    <scope>NUCLEOTIDE SEQUENCE [LARGE SCALE GENOMIC DNA]</scope>
    <source>
        <strain evidence="10">PYCC 5710 / ATCC 11124 / CBS 356.35 / IMI 108563 / JCM 9778 / NBRC 8474</strain>
    </source>
</reference>
<keyword evidence="6" id="KW-0804">Transcription</keyword>
<organism evidence="9 10">
    <name type="scientific">Taphrina deformans (strain PYCC 5710 / ATCC 11124 / CBS 356.35 / IMI 108563 / JCM 9778 / NBRC 8474)</name>
    <name type="common">Peach leaf curl fungus</name>
    <name type="synonym">Lalaria deformans</name>
    <dbReference type="NCBI Taxonomy" id="1097556"/>
    <lineage>
        <taxon>Eukaryota</taxon>
        <taxon>Fungi</taxon>
        <taxon>Dikarya</taxon>
        <taxon>Ascomycota</taxon>
        <taxon>Taphrinomycotina</taxon>
        <taxon>Taphrinomycetes</taxon>
        <taxon>Taphrinales</taxon>
        <taxon>Taphrinaceae</taxon>
        <taxon>Taphrina</taxon>
    </lineage>
</organism>
<name>R4XD46_TAPDE</name>
<keyword evidence="3" id="KW-0863">Zinc-finger</keyword>
<comment type="subcellular location">
    <subcellularLocation>
        <location evidence="1">Nucleus</location>
    </subcellularLocation>
</comment>
<comment type="caution">
    <text evidence="9">The sequence shown here is derived from an EMBL/GenBank/DDBJ whole genome shotgun (WGS) entry which is preliminary data.</text>
</comment>
<keyword evidence="2" id="KW-0479">Metal-binding</keyword>
<dbReference type="STRING" id="1097556.R4XD46"/>
<evidence type="ECO:0000256" key="7">
    <source>
        <dbReference type="ARBA" id="ARBA00023242"/>
    </source>
</evidence>
<sequence length="276" mass="30984">MAMKYLSLQSSLSQYLFTNPGSCLVSANLSSLLNAHTWQLLTTEEQNSCLELLPTVDKVRLEDGTHRIIEKFFDHNVFLQDSLRDFQDDLAAGHLLPQQAAKAEQASIDRAAGRADDFKDAQFERYWGEKQKLDSGVVAGETTNLKLTTMIAASLFEVGDVFKYLRTLRDQHGQKVTVEKDCEVVSIHYKASDPKGSSMSFRIAPGRSRYLRAGQDGIVVDKVLSLGALETTCLDIDETIPRQLRTNGNSWKVFRLQRKTTDVGSLFEIRQQNFSA</sequence>
<dbReference type="eggNOG" id="ENOG502S8M1">
    <property type="taxonomic scope" value="Eukaryota"/>
</dbReference>
<dbReference type="InterPro" id="IPR044867">
    <property type="entry name" value="DEUBAD_dom"/>
</dbReference>
<proteinExistence type="predicted"/>
<evidence type="ECO:0000256" key="6">
    <source>
        <dbReference type="ARBA" id="ARBA00023163"/>
    </source>
</evidence>
<evidence type="ECO:0000256" key="4">
    <source>
        <dbReference type="ARBA" id="ARBA00022833"/>
    </source>
</evidence>
<feature type="domain" description="DEUBAD" evidence="8">
    <location>
        <begin position="20"/>
        <end position="132"/>
    </location>
</feature>